<dbReference type="InterPro" id="IPR056422">
    <property type="entry name" value="BP74_N"/>
</dbReference>
<name>A0A0F3KV86_9GAMM</name>
<feature type="signal peptide" evidence="1">
    <location>
        <begin position="1"/>
        <end position="18"/>
    </location>
</feature>
<dbReference type="Pfam" id="PF23621">
    <property type="entry name" value="BP74_N"/>
    <property type="match status" value="1"/>
</dbReference>
<organism evidence="3 4">
    <name type="scientific">Luteibacter yeojuensis</name>
    <dbReference type="NCBI Taxonomy" id="345309"/>
    <lineage>
        <taxon>Bacteria</taxon>
        <taxon>Pseudomonadati</taxon>
        <taxon>Pseudomonadota</taxon>
        <taxon>Gammaproteobacteria</taxon>
        <taxon>Lysobacterales</taxon>
        <taxon>Rhodanobacteraceae</taxon>
        <taxon>Luteibacter</taxon>
    </lineage>
</organism>
<dbReference type="OrthoDB" id="1495671at2"/>
<accession>A0A0F3KV86</accession>
<dbReference type="PATRIC" id="fig|345309.4.peg.977"/>
<keyword evidence="4" id="KW-1185">Reference proteome</keyword>
<dbReference type="RefSeq" id="WP_045829209.1">
    <property type="nucleotide sequence ID" value="NZ_JZRB01000017.1"/>
</dbReference>
<evidence type="ECO:0000256" key="1">
    <source>
        <dbReference type="SAM" id="SignalP"/>
    </source>
</evidence>
<dbReference type="EMBL" id="JZRB01000017">
    <property type="protein sequence ID" value="KJV35170.1"/>
    <property type="molecule type" value="Genomic_DNA"/>
</dbReference>
<reference evidence="3 4" key="1">
    <citation type="submission" date="2015-03" db="EMBL/GenBank/DDBJ databases">
        <title>Draft genome sequence of Luteibacter yeojuensis strain SU11.</title>
        <authorList>
            <person name="Sulaiman J."/>
            <person name="Priya K."/>
            <person name="Chan K.-G."/>
        </authorList>
    </citation>
    <scope>NUCLEOTIDE SEQUENCE [LARGE SCALE GENOMIC DNA]</scope>
    <source>
        <strain evidence="3 4">SU11</strain>
    </source>
</reference>
<evidence type="ECO:0000313" key="3">
    <source>
        <dbReference type="EMBL" id="KJV35170.1"/>
    </source>
</evidence>
<gene>
    <name evidence="3" type="ORF">VI08_08800</name>
</gene>
<keyword evidence="1" id="KW-0732">Signal</keyword>
<dbReference type="AlphaFoldDB" id="A0A0F3KV86"/>
<dbReference type="Proteomes" id="UP000033651">
    <property type="component" value="Unassembled WGS sequence"/>
</dbReference>
<protein>
    <recommendedName>
        <fullName evidence="2">BP74 N-terminal domain-containing protein</fullName>
    </recommendedName>
</protein>
<evidence type="ECO:0000259" key="2">
    <source>
        <dbReference type="Pfam" id="PF23621"/>
    </source>
</evidence>
<comment type="caution">
    <text evidence="3">The sequence shown here is derived from an EMBL/GenBank/DDBJ whole genome shotgun (WGS) entry which is preliminary data.</text>
</comment>
<proteinExistence type="predicted"/>
<feature type="domain" description="BP74 N-terminal" evidence="2">
    <location>
        <begin position="35"/>
        <end position="135"/>
    </location>
</feature>
<feature type="chain" id="PRO_5002463314" description="BP74 N-terminal domain-containing protein" evidence="1">
    <location>
        <begin position="19"/>
        <end position="136"/>
    </location>
</feature>
<sequence>MKSLVILAMLALATPAAATPGVQADRFFAVRPAQAGPGEAEFVVRISEQARADVFTLALRAGRPVRLTGRIVQRPAGWNLAWPFYTERHGILPADALVARCSTVPPGVQAQRVLAGAKLHGSAWCPVVRVVREVEP</sequence>
<evidence type="ECO:0000313" key="4">
    <source>
        <dbReference type="Proteomes" id="UP000033651"/>
    </source>
</evidence>